<evidence type="ECO:0008006" key="2">
    <source>
        <dbReference type="Google" id="ProtNLM"/>
    </source>
</evidence>
<dbReference type="InParanoid" id="A0A1X7SX73"/>
<proteinExistence type="predicted"/>
<accession>A0A1X7SX73</accession>
<organism evidence="1">
    <name type="scientific">Amphimedon queenslandica</name>
    <name type="common">Sponge</name>
    <dbReference type="NCBI Taxonomy" id="400682"/>
    <lineage>
        <taxon>Eukaryota</taxon>
        <taxon>Metazoa</taxon>
        <taxon>Porifera</taxon>
        <taxon>Demospongiae</taxon>
        <taxon>Heteroscleromorpha</taxon>
        <taxon>Haplosclerida</taxon>
        <taxon>Niphatidae</taxon>
        <taxon>Amphimedon</taxon>
    </lineage>
</organism>
<protein>
    <recommendedName>
        <fullName evidence="2">Helitron helicase-like domain-containing protein</fullName>
    </recommendedName>
</protein>
<name>A0A1X7SX73_AMPQE</name>
<evidence type="ECO:0000313" key="1">
    <source>
        <dbReference type="EnsemblMetazoa" id="Aqu2.1.06681_001"/>
    </source>
</evidence>
<reference evidence="1" key="1">
    <citation type="submission" date="2017-05" db="UniProtKB">
        <authorList>
            <consortium name="EnsemblMetazoa"/>
        </authorList>
    </citation>
    <scope>IDENTIFICATION</scope>
</reference>
<dbReference type="EnsemblMetazoa" id="Aqu2.1.06681_001">
    <property type="protein sequence ID" value="Aqu2.1.06681_001"/>
    <property type="gene ID" value="Aqu2.1.06681"/>
</dbReference>
<dbReference type="AlphaFoldDB" id="A0A1X7SX73"/>
<sequence>MLEKANNQALEGLLAYTIRHPDSKIATGSDISQYKLMIVKEAPIDNRQKHLDLFCFPTLFPTGQYGFHRNDSYCLHYYQLKINKALKTGIYNLLKTSRGNIGQTVAEIIEKINVR</sequence>